<accession>A0A1M6HTX9</accession>
<dbReference type="EMBL" id="FQYO01000007">
    <property type="protein sequence ID" value="SHJ25655.1"/>
    <property type="molecule type" value="Genomic_DNA"/>
</dbReference>
<proteinExistence type="predicted"/>
<organism evidence="3 4">
    <name type="scientific">Wenxinia saemankumensis</name>
    <dbReference type="NCBI Taxonomy" id="1447782"/>
    <lineage>
        <taxon>Bacteria</taxon>
        <taxon>Pseudomonadati</taxon>
        <taxon>Pseudomonadota</taxon>
        <taxon>Alphaproteobacteria</taxon>
        <taxon>Rhodobacterales</taxon>
        <taxon>Roseobacteraceae</taxon>
        <taxon>Wenxinia</taxon>
    </lineage>
</organism>
<dbReference type="Proteomes" id="UP000184292">
    <property type="component" value="Unassembled WGS sequence"/>
</dbReference>
<dbReference type="PROSITE" id="PS50110">
    <property type="entry name" value="RESPONSE_REGULATORY"/>
    <property type="match status" value="1"/>
</dbReference>
<feature type="domain" description="Response regulatory" evidence="2">
    <location>
        <begin position="7"/>
        <end position="115"/>
    </location>
</feature>
<dbReference type="AlphaFoldDB" id="A0A1M6HTX9"/>
<dbReference type="OrthoDB" id="582170at2"/>
<protein>
    <submittedName>
        <fullName evidence="3">Response regulator receiver protein</fullName>
    </submittedName>
</protein>
<keyword evidence="4" id="KW-1185">Reference proteome</keyword>
<dbReference type="InterPro" id="IPR001789">
    <property type="entry name" value="Sig_transdc_resp-reg_receiver"/>
</dbReference>
<name>A0A1M6HTX9_9RHOB</name>
<dbReference type="InterPro" id="IPR011006">
    <property type="entry name" value="CheY-like_superfamily"/>
</dbReference>
<dbReference type="STRING" id="1447782.SAMN05444417_3360"/>
<feature type="modified residue" description="4-aspartylphosphate" evidence="1">
    <location>
        <position position="55"/>
    </location>
</feature>
<reference evidence="3 4" key="1">
    <citation type="submission" date="2016-11" db="EMBL/GenBank/DDBJ databases">
        <authorList>
            <person name="Jaros S."/>
            <person name="Januszkiewicz K."/>
            <person name="Wedrychowicz H."/>
        </authorList>
    </citation>
    <scope>NUCLEOTIDE SEQUENCE [LARGE SCALE GENOMIC DNA]</scope>
    <source>
        <strain evidence="3 4">DSM 100565</strain>
    </source>
</reference>
<sequence length="191" mass="21497">MGRRGLPILIVEDDYFIAQDIAKAVRAHGDQVVGPFPDVDLALQHLGEARAAILDIRVGERTSFAIADLLARHGTPFIFYSGISRARLPPHLNHARYVSKPCRPTTLIDLLHRMDARPAGTDTDIEDLLPLLRLRARQLLMDEQASDRLVEATLMRAVASLEERSFPPDTAKWLLDLLAREHRRHPGRHLS</sequence>
<dbReference type="Gene3D" id="3.40.50.2300">
    <property type="match status" value="1"/>
</dbReference>
<evidence type="ECO:0000256" key="1">
    <source>
        <dbReference type="PROSITE-ProRule" id="PRU00169"/>
    </source>
</evidence>
<gene>
    <name evidence="3" type="ORF">SAMN05444417_3360</name>
</gene>
<keyword evidence="1" id="KW-0597">Phosphoprotein</keyword>
<dbReference type="GO" id="GO:0000160">
    <property type="term" value="P:phosphorelay signal transduction system"/>
    <property type="evidence" value="ECO:0007669"/>
    <property type="project" value="InterPro"/>
</dbReference>
<evidence type="ECO:0000313" key="4">
    <source>
        <dbReference type="Proteomes" id="UP000184292"/>
    </source>
</evidence>
<evidence type="ECO:0000313" key="3">
    <source>
        <dbReference type="EMBL" id="SHJ25655.1"/>
    </source>
</evidence>
<dbReference type="SUPFAM" id="SSF52172">
    <property type="entry name" value="CheY-like"/>
    <property type="match status" value="1"/>
</dbReference>
<evidence type="ECO:0000259" key="2">
    <source>
        <dbReference type="PROSITE" id="PS50110"/>
    </source>
</evidence>
<dbReference type="RefSeq" id="WP_073334063.1">
    <property type="nucleotide sequence ID" value="NZ_FQYO01000007.1"/>
</dbReference>
<dbReference type="SMART" id="SM00448">
    <property type="entry name" value="REC"/>
    <property type="match status" value="1"/>
</dbReference>